<dbReference type="InterPro" id="IPR034741">
    <property type="entry name" value="Terpene_cyclase-like_1_C"/>
</dbReference>
<sequence length="492" mass="57196">MVRKLLAGTPDDSLHKLQLIDAIQRLGVDYHFEDEIDESLRCMHDTYLECSNEDNDLRIVALRFRLLRQQGYRVSCDVFDKFVDDEGNFKDSLIKNVEGMLELYEAAHFGVSGEEILDKALELSSSYLQSFPSHTSSSLSALVNVALEFPIRKNLIRLAAKKFISIYQEDASRNEMLLNFAKIDFNIVQKIHQKELSDITRWWKAFDFENKLPFARSRVVECYFWILGVYFEPRYNVARRMLTKVIALTSVIDDIYDVYGTLDDLQLFTDVIQRWDVSDLEQLPTYMRICYKALLDEYVEMENLGGSYRVQYAKEEMKKLVRAYLEEAKWVYSKYMPTTKEYMKVALVSGAYMMLSTASLVGMGNLVTKEDFDWVTSEPLIVRASSIICRLMDDMVGFGFEQKVTAVDCYMNEYGASKTDTFAEFRKQVKKAWKDINEECLEPTSVSMPVLMRVINLARVINFLYEHDDEYTNSNTKTKQIVRYLLVEPVAL</sequence>
<name>A0AAW2T4M3_SESRA</name>
<keyword evidence="4" id="KW-0479">Metal-binding</keyword>
<dbReference type="AlphaFoldDB" id="A0AAW2T4M3"/>
<evidence type="ECO:0000256" key="3">
    <source>
        <dbReference type="ARBA" id="ARBA00006333"/>
    </source>
</evidence>
<protein>
    <submittedName>
        <fullName evidence="8">Germacrene-D synthase</fullName>
    </submittedName>
</protein>
<feature type="domain" description="Terpene synthase metal-binding" evidence="7">
    <location>
        <begin position="205"/>
        <end position="435"/>
    </location>
</feature>
<comment type="similarity">
    <text evidence="3">Belongs to the terpene synthase family.</text>
</comment>
<evidence type="ECO:0000256" key="4">
    <source>
        <dbReference type="ARBA" id="ARBA00022723"/>
    </source>
</evidence>
<gene>
    <name evidence="8" type="ORF">Sradi_2272500</name>
</gene>
<dbReference type="CDD" id="cd00684">
    <property type="entry name" value="Terpene_cyclase_plant_C1"/>
    <property type="match status" value="1"/>
</dbReference>
<organism evidence="8">
    <name type="scientific">Sesamum radiatum</name>
    <name type="common">Black benniseed</name>
    <dbReference type="NCBI Taxonomy" id="300843"/>
    <lineage>
        <taxon>Eukaryota</taxon>
        <taxon>Viridiplantae</taxon>
        <taxon>Streptophyta</taxon>
        <taxon>Embryophyta</taxon>
        <taxon>Tracheophyta</taxon>
        <taxon>Spermatophyta</taxon>
        <taxon>Magnoliopsida</taxon>
        <taxon>eudicotyledons</taxon>
        <taxon>Gunneridae</taxon>
        <taxon>Pentapetalae</taxon>
        <taxon>asterids</taxon>
        <taxon>lamiids</taxon>
        <taxon>Lamiales</taxon>
        <taxon>Pedaliaceae</taxon>
        <taxon>Sesamum</taxon>
    </lineage>
</organism>
<dbReference type="Pfam" id="PF03936">
    <property type="entry name" value="Terpene_synth_C"/>
    <property type="match status" value="1"/>
</dbReference>
<evidence type="ECO:0000259" key="6">
    <source>
        <dbReference type="Pfam" id="PF01397"/>
    </source>
</evidence>
<keyword evidence="5" id="KW-0456">Lyase</keyword>
<dbReference type="SFLD" id="SFLDS00005">
    <property type="entry name" value="Isoprenoid_Synthase_Type_I"/>
    <property type="match status" value="1"/>
</dbReference>
<feature type="domain" description="Terpene synthase N-terminal" evidence="6">
    <location>
        <begin position="2"/>
        <end position="147"/>
    </location>
</feature>
<dbReference type="Gene3D" id="1.50.10.130">
    <property type="entry name" value="Terpene synthase, N-terminal domain"/>
    <property type="match status" value="1"/>
</dbReference>
<comment type="caution">
    <text evidence="8">The sequence shown here is derived from an EMBL/GenBank/DDBJ whole genome shotgun (WGS) entry which is preliminary data.</text>
</comment>
<dbReference type="PANTHER" id="PTHR31225">
    <property type="entry name" value="OS04G0344100 PROTEIN-RELATED"/>
    <property type="match status" value="1"/>
</dbReference>
<dbReference type="GO" id="GO:0000287">
    <property type="term" value="F:magnesium ion binding"/>
    <property type="evidence" value="ECO:0007669"/>
    <property type="project" value="InterPro"/>
</dbReference>
<dbReference type="EMBL" id="JACGWJ010000009">
    <property type="protein sequence ID" value="KAL0399292.1"/>
    <property type="molecule type" value="Genomic_DNA"/>
</dbReference>
<evidence type="ECO:0000313" key="8">
    <source>
        <dbReference type="EMBL" id="KAL0399292.1"/>
    </source>
</evidence>
<dbReference type="InterPro" id="IPR005630">
    <property type="entry name" value="Terpene_synthase_metal-bd"/>
</dbReference>
<dbReference type="InterPro" id="IPR044814">
    <property type="entry name" value="Terpene_cyclase_plant_C1"/>
</dbReference>
<dbReference type="InterPro" id="IPR050148">
    <property type="entry name" value="Terpene_synthase-like"/>
</dbReference>
<dbReference type="InterPro" id="IPR036965">
    <property type="entry name" value="Terpene_synth_N_sf"/>
</dbReference>
<proteinExistence type="inferred from homology"/>
<dbReference type="SUPFAM" id="SSF48576">
    <property type="entry name" value="Terpenoid synthases"/>
    <property type="match status" value="1"/>
</dbReference>
<dbReference type="Pfam" id="PF01397">
    <property type="entry name" value="Terpene_synth"/>
    <property type="match status" value="1"/>
</dbReference>
<evidence type="ECO:0000259" key="7">
    <source>
        <dbReference type="Pfam" id="PF03936"/>
    </source>
</evidence>
<evidence type="ECO:0000256" key="5">
    <source>
        <dbReference type="ARBA" id="ARBA00023239"/>
    </source>
</evidence>
<dbReference type="FunFam" id="1.10.600.10:FF:000007">
    <property type="entry name" value="Isoprene synthase, chloroplastic"/>
    <property type="match status" value="1"/>
</dbReference>
<comment type="cofactor">
    <cofactor evidence="1">
        <name>Mg(2+)</name>
        <dbReference type="ChEBI" id="CHEBI:18420"/>
    </cofactor>
</comment>
<reference evidence="8" key="1">
    <citation type="submission" date="2020-06" db="EMBL/GenBank/DDBJ databases">
        <authorList>
            <person name="Li T."/>
            <person name="Hu X."/>
            <person name="Zhang T."/>
            <person name="Song X."/>
            <person name="Zhang H."/>
            <person name="Dai N."/>
            <person name="Sheng W."/>
            <person name="Hou X."/>
            <person name="Wei L."/>
        </authorList>
    </citation>
    <scope>NUCLEOTIDE SEQUENCE</scope>
    <source>
        <strain evidence="8">G02</strain>
        <tissue evidence="8">Leaf</tissue>
    </source>
</reference>
<dbReference type="PANTHER" id="PTHR31225:SF221">
    <property type="entry name" value="(-)-GERMACRENE D SYNTHASE"/>
    <property type="match status" value="1"/>
</dbReference>
<dbReference type="SFLD" id="SFLDG01019">
    <property type="entry name" value="Terpene_Cyclase_Like_1_C_Termi"/>
    <property type="match status" value="1"/>
</dbReference>
<dbReference type="FunFam" id="1.50.10.130:FF:000001">
    <property type="entry name" value="Isoprene synthase, chloroplastic"/>
    <property type="match status" value="1"/>
</dbReference>
<accession>A0AAW2T4M3</accession>
<dbReference type="GO" id="GO:0016102">
    <property type="term" value="P:diterpenoid biosynthetic process"/>
    <property type="evidence" value="ECO:0007669"/>
    <property type="project" value="InterPro"/>
</dbReference>
<evidence type="ECO:0000256" key="2">
    <source>
        <dbReference type="ARBA" id="ARBA00004721"/>
    </source>
</evidence>
<dbReference type="InterPro" id="IPR008949">
    <property type="entry name" value="Isoprenoid_synthase_dom_sf"/>
</dbReference>
<reference evidence="8" key="2">
    <citation type="journal article" date="2024" name="Plant">
        <title>Genomic evolution and insights into agronomic trait innovations of Sesamum species.</title>
        <authorList>
            <person name="Miao H."/>
            <person name="Wang L."/>
            <person name="Qu L."/>
            <person name="Liu H."/>
            <person name="Sun Y."/>
            <person name="Le M."/>
            <person name="Wang Q."/>
            <person name="Wei S."/>
            <person name="Zheng Y."/>
            <person name="Lin W."/>
            <person name="Duan Y."/>
            <person name="Cao H."/>
            <person name="Xiong S."/>
            <person name="Wang X."/>
            <person name="Wei L."/>
            <person name="Li C."/>
            <person name="Ma Q."/>
            <person name="Ju M."/>
            <person name="Zhao R."/>
            <person name="Li G."/>
            <person name="Mu C."/>
            <person name="Tian Q."/>
            <person name="Mei H."/>
            <person name="Zhang T."/>
            <person name="Gao T."/>
            <person name="Zhang H."/>
        </authorList>
    </citation>
    <scope>NUCLEOTIDE SEQUENCE</scope>
    <source>
        <strain evidence="8">G02</strain>
    </source>
</reference>
<evidence type="ECO:0000256" key="1">
    <source>
        <dbReference type="ARBA" id="ARBA00001946"/>
    </source>
</evidence>
<dbReference type="InterPro" id="IPR001906">
    <property type="entry name" value="Terpene_synth_N"/>
</dbReference>
<dbReference type="InterPro" id="IPR008930">
    <property type="entry name" value="Terpenoid_cyclase/PrenylTrfase"/>
</dbReference>
<dbReference type="SUPFAM" id="SSF48239">
    <property type="entry name" value="Terpenoid cyclases/Protein prenyltransferases"/>
    <property type="match status" value="1"/>
</dbReference>
<comment type="pathway">
    <text evidence="2">Secondary metabolite biosynthesis; terpenoid biosynthesis.</text>
</comment>
<dbReference type="Gene3D" id="1.10.600.10">
    <property type="entry name" value="Farnesyl Diphosphate Synthase"/>
    <property type="match status" value="1"/>
</dbReference>
<dbReference type="GO" id="GO:0010333">
    <property type="term" value="F:terpene synthase activity"/>
    <property type="evidence" value="ECO:0007669"/>
    <property type="project" value="InterPro"/>
</dbReference>